<feature type="region of interest" description="Disordered" evidence="2">
    <location>
        <begin position="15"/>
        <end position="38"/>
    </location>
</feature>
<dbReference type="AlphaFoldDB" id="A0A1K2I375"/>
<feature type="compositionally biased region" description="Basic and acidic residues" evidence="2">
    <location>
        <begin position="84"/>
        <end position="93"/>
    </location>
</feature>
<name>A0A1K2I375_9HYPH</name>
<protein>
    <submittedName>
        <fullName evidence="3">Uncharacterized protein</fullName>
    </submittedName>
</protein>
<evidence type="ECO:0000256" key="1">
    <source>
        <dbReference type="SAM" id="Coils"/>
    </source>
</evidence>
<keyword evidence="4" id="KW-1185">Reference proteome</keyword>
<sequence>MVALANGRCRFHGGKTPKGADWHKPVFSDGKTPGGQDKLNRKLYDLERARQKRAQRLATMTPAERAAYRKWHEARQPSQAARISYRERKRQAQEAKAALAHAAGRDSADPELLRLDEKIRRLEEQAAALMAKRADTAATIEELGIFG</sequence>
<proteinExistence type="predicted"/>
<dbReference type="Proteomes" id="UP000183447">
    <property type="component" value="Unassembled WGS sequence"/>
</dbReference>
<evidence type="ECO:0000256" key="2">
    <source>
        <dbReference type="SAM" id="MobiDB-lite"/>
    </source>
</evidence>
<gene>
    <name evidence="3" type="ORF">SAMN02983003_3869</name>
</gene>
<organism evidence="3 4">
    <name type="scientific">Devosia enhydra</name>
    <dbReference type="NCBI Taxonomy" id="665118"/>
    <lineage>
        <taxon>Bacteria</taxon>
        <taxon>Pseudomonadati</taxon>
        <taxon>Pseudomonadota</taxon>
        <taxon>Alphaproteobacteria</taxon>
        <taxon>Hyphomicrobiales</taxon>
        <taxon>Devosiaceae</taxon>
        <taxon>Devosia</taxon>
    </lineage>
</organism>
<dbReference type="EMBL" id="FPKU01000004">
    <property type="protein sequence ID" value="SFZ86675.1"/>
    <property type="molecule type" value="Genomic_DNA"/>
</dbReference>
<accession>A0A1K2I375</accession>
<reference evidence="3 4" key="1">
    <citation type="submission" date="2016-11" db="EMBL/GenBank/DDBJ databases">
        <authorList>
            <person name="Jaros S."/>
            <person name="Januszkiewicz K."/>
            <person name="Wedrychowicz H."/>
        </authorList>
    </citation>
    <scope>NUCLEOTIDE SEQUENCE [LARGE SCALE GENOMIC DNA]</scope>
    <source>
        <strain evidence="3 4">ATCC 23634</strain>
    </source>
</reference>
<evidence type="ECO:0000313" key="3">
    <source>
        <dbReference type="EMBL" id="SFZ86675.1"/>
    </source>
</evidence>
<keyword evidence="1" id="KW-0175">Coiled coil</keyword>
<feature type="coiled-coil region" evidence="1">
    <location>
        <begin position="112"/>
        <end position="139"/>
    </location>
</feature>
<feature type="region of interest" description="Disordered" evidence="2">
    <location>
        <begin position="70"/>
        <end position="107"/>
    </location>
</feature>
<evidence type="ECO:0000313" key="4">
    <source>
        <dbReference type="Proteomes" id="UP000183447"/>
    </source>
</evidence>